<dbReference type="GeneID" id="101513827"/>
<dbReference type="PANTHER" id="PTHR31681">
    <property type="entry name" value="C2H2-LIKE ZINC FINGER PROTEIN"/>
    <property type="match status" value="1"/>
</dbReference>
<proteinExistence type="predicted"/>
<keyword evidence="2" id="KW-1185">Reference proteome</keyword>
<dbReference type="PANTHER" id="PTHR31681:SF29">
    <property type="entry name" value="C2H2-LIKE ZINC FINGER PROTEIN"/>
    <property type="match status" value="1"/>
</dbReference>
<accession>A0A1S2X9K3</accession>
<dbReference type="OrthoDB" id="9514740at2759"/>
<name>A0A1S2X9K3_CICAR</name>
<evidence type="ECO:0000256" key="1">
    <source>
        <dbReference type="SAM" id="MobiDB-lite"/>
    </source>
</evidence>
<dbReference type="Gene3D" id="3.90.228.10">
    <property type="match status" value="1"/>
</dbReference>
<dbReference type="RefSeq" id="XP_004485667.1">
    <property type="nucleotide sequence ID" value="XM_004485610.3"/>
</dbReference>
<dbReference type="Proteomes" id="UP000087171">
    <property type="component" value="Chromosome Ca1"/>
</dbReference>
<evidence type="ECO:0000313" key="2">
    <source>
        <dbReference type="Proteomes" id="UP000087171"/>
    </source>
</evidence>
<dbReference type="PaxDb" id="3827-XP_004485667.1"/>
<organism evidence="2 3">
    <name type="scientific">Cicer arietinum</name>
    <name type="common">Chickpea</name>
    <name type="synonym">Garbanzo</name>
    <dbReference type="NCBI Taxonomy" id="3827"/>
    <lineage>
        <taxon>Eukaryota</taxon>
        <taxon>Viridiplantae</taxon>
        <taxon>Streptophyta</taxon>
        <taxon>Embryophyta</taxon>
        <taxon>Tracheophyta</taxon>
        <taxon>Spermatophyta</taxon>
        <taxon>Magnoliopsida</taxon>
        <taxon>eudicotyledons</taxon>
        <taxon>Gunneridae</taxon>
        <taxon>Pentapetalae</taxon>
        <taxon>rosids</taxon>
        <taxon>fabids</taxon>
        <taxon>Fabales</taxon>
        <taxon>Fabaceae</taxon>
        <taxon>Papilionoideae</taxon>
        <taxon>50 kb inversion clade</taxon>
        <taxon>NPAAA clade</taxon>
        <taxon>Hologalegina</taxon>
        <taxon>IRL clade</taxon>
        <taxon>Cicereae</taxon>
        <taxon>Cicer</taxon>
    </lineage>
</organism>
<reference evidence="2" key="1">
    <citation type="journal article" date="2013" name="Nat. Biotechnol.">
        <title>Draft genome sequence of chickpea (Cicer arietinum) provides a resource for trait improvement.</title>
        <authorList>
            <person name="Varshney R.K."/>
            <person name="Song C."/>
            <person name="Saxena R.K."/>
            <person name="Azam S."/>
            <person name="Yu S."/>
            <person name="Sharpe A.G."/>
            <person name="Cannon S."/>
            <person name="Baek J."/>
            <person name="Rosen B.D."/>
            <person name="Tar'an B."/>
            <person name="Millan T."/>
            <person name="Zhang X."/>
            <person name="Ramsay L.D."/>
            <person name="Iwata A."/>
            <person name="Wang Y."/>
            <person name="Nelson W."/>
            <person name="Farmer A.D."/>
            <person name="Gaur P.M."/>
            <person name="Soderlund C."/>
            <person name="Penmetsa R.V."/>
            <person name="Xu C."/>
            <person name="Bharti A.K."/>
            <person name="He W."/>
            <person name="Winter P."/>
            <person name="Zhao S."/>
            <person name="Hane J.K."/>
            <person name="Carrasquilla-Garcia N."/>
            <person name="Condie J.A."/>
            <person name="Upadhyaya H.D."/>
            <person name="Luo M.C."/>
            <person name="Thudi M."/>
            <person name="Gowda C.L."/>
            <person name="Singh N.P."/>
            <person name="Lichtenzveig J."/>
            <person name="Gali K.K."/>
            <person name="Rubio J."/>
            <person name="Nadarajan N."/>
            <person name="Dolezel J."/>
            <person name="Bansal K.C."/>
            <person name="Xu X."/>
            <person name="Edwards D."/>
            <person name="Zhang G."/>
            <person name="Kahl G."/>
            <person name="Gil J."/>
            <person name="Singh K.B."/>
            <person name="Datta S.K."/>
            <person name="Jackson S.A."/>
            <person name="Wang J."/>
            <person name="Cook D.R."/>
        </authorList>
    </citation>
    <scope>NUCLEOTIDE SEQUENCE [LARGE SCALE GENOMIC DNA]</scope>
    <source>
        <strain evidence="2">cv. CDC Frontier</strain>
    </source>
</reference>
<gene>
    <name evidence="3" type="primary">LOC101513827</name>
</gene>
<evidence type="ECO:0000313" key="3">
    <source>
        <dbReference type="RefSeq" id="XP_004485667.1"/>
    </source>
</evidence>
<dbReference type="SUPFAM" id="SSF56399">
    <property type="entry name" value="ADP-ribosylation"/>
    <property type="match status" value="1"/>
</dbReference>
<feature type="region of interest" description="Disordered" evidence="1">
    <location>
        <begin position="16"/>
        <end position="44"/>
    </location>
</feature>
<dbReference type="AlphaFoldDB" id="A0A1S2X9K3"/>
<reference evidence="3" key="2">
    <citation type="submission" date="2025-08" db="UniProtKB">
        <authorList>
            <consortium name="RefSeq"/>
        </authorList>
    </citation>
    <scope>IDENTIFICATION</scope>
    <source>
        <tissue evidence="3">Etiolated seedlings</tissue>
    </source>
</reference>
<sequence length="379" mass="42471">MLEICLSLKRKLQCKPNPKQVHDPKTCRSKKGNQRTKSSLLDHSKIQGVIQGSKRYLKNSSSFKPKHNIEISDLINYETVHDGSISQICPCCVSRQSNSGSKDFEGSYRTTKRASTSSRITNPFDYSEANVSYKTRLLVQVDSVGPSILICYKCGEKLKNLVAVETHHITEHSVAELQEDSSRQIVETICGSGTSSVSSELSQIDCILKVHNMSKSFTCFEEYREMIKIKSNKLHHKNHPRCMVDGNELLRFHGTSIACSLGTNSSYSLCTLDYCGVCQILRHGFSTNKEFQGALGVYTTSTSGKAFDSIRLCDERPFTRKSVIVCRVIAGRVHCPFEEKVDSGFDSLAEKISNHSDIEELYLLNPKALLPCFVVIYKQ</sequence>
<protein>
    <submittedName>
        <fullName evidence="3">Uncharacterized protein LOC101513827</fullName>
    </submittedName>
</protein>
<dbReference type="eggNOG" id="ENOG502QRFA">
    <property type="taxonomic scope" value="Eukaryota"/>
</dbReference>
<dbReference type="KEGG" id="cam:101513827"/>